<gene>
    <name evidence="1" type="ORF">SARC_17559</name>
</gene>
<sequence>MSMGRSRGDAVYLQSDRDEPYLMLIEHMYTIDHTKKDAHGEEPDVL</sequence>
<protein>
    <submittedName>
        <fullName evidence="1">Uncharacterized protein</fullName>
    </submittedName>
</protein>
<accession>A0A0L0EZU6</accession>
<dbReference type="EMBL" id="KQ252777">
    <property type="protein sequence ID" value="KNC69921.1"/>
    <property type="molecule type" value="Genomic_DNA"/>
</dbReference>
<name>A0A0L0EZU6_9EUKA</name>
<feature type="non-terminal residue" evidence="1">
    <location>
        <position position="46"/>
    </location>
</feature>
<reference evidence="1 2" key="1">
    <citation type="submission" date="2011-02" db="EMBL/GenBank/DDBJ databases">
        <title>The Genome Sequence of Sphaeroforma arctica JP610.</title>
        <authorList>
            <consortium name="The Broad Institute Genome Sequencing Platform"/>
            <person name="Russ C."/>
            <person name="Cuomo C."/>
            <person name="Young S.K."/>
            <person name="Zeng Q."/>
            <person name="Gargeya S."/>
            <person name="Alvarado L."/>
            <person name="Berlin A."/>
            <person name="Chapman S.B."/>
            <person name="Chen Z."/>
            <person name="Freedman E."/>
            <person name="Gellesch M."/>
            <person name="Goldberg J."/>
            <person name="Griggs A."/>
            <person name="Gujja S."/>
            <person name="Heilman E."/>
            <person name="Heiman D."/>
            <person name="Howarth C."/>
            <person name="Mehta T."/>
            <person name="Neiman D."/>
            <person name="Pearson M."/>
            <person name="Roberts A."/>
            <person name="Saif S."/>
            <person name="Shea T."/>
            <person name="Shenoy N."/>
            <person name="Sisk P."/>
            <person name="Stolte C."/>
            <person name="Sykes S."/>
            <person name="White J."/>
            <person name="Yandava C."/>
            <person name="Burger G."/>
            <person name="Gray M.W."/>
            <person name="Holland P.W.H."/>
            <person name="King N."/>
            <person name="Lang F.B.F."/>
            <person name="Roger A.J."/>
            <person name="Ruiz-Trillo I."/>
            <person name="Haas B."/>
            <person name="Nusbaum C."/>
            <person name="Birren B."/>
        </authorList>
    </citation>
    <scope>NUCLEOTIDE SEQUENCE [LARGE SCALE GENOMIC DNA]</scope>
    <source>
        <strain evidence="1 2">JP610</strain>
    </source>
</reference>
<dbReference type="AlphaFoldDB" id="A0A0L0EZU6"/>
<keyword evidence="2" id="KW-1185">Reference proteome</keyword>
<dbReference type="GeneID" id="25918063"/>
<dbReference type="Proteomes" id="UP000054560">
    <property type="component" value="Unassembled WGS sequence"/>
</dbReference>
<dbReference type="RefSeq" id="XP_014143823.1">
    <property type="nucleotide sequence ID" value="XM_014288348.1"/>
</dbReference>
<proteinExistence type="predicted"/>
<organism evidence="1 2">
    <name type="scientific">Sphaeroforma arctica JP610</name>
    <dbReference type="NCBI Taxonomy" id="667725"/>
    <lineage>
        <taxon>Eukaryota</taxon>
        <taxon>Ichthyosporea</taxon>
        <taxon>Ichthyophonida</taxon>
        <taxon>Sphaeroforma</taxon>
    </lineage>
</organism>
<evidence type="ECO:0000313" key="1">
    <source>
        <dbReference type="EMBL" id="KNC69921.1"/>
    </source>
</evidence>
<evidence type="ECO:0000313" key="2">
    <source>
        <dbReference type="Proteomes" id="UP000054560"/>
    </source>
</evidence>